<dbReference type="InterPro" id="IPR036259">
    <property type="entry name" value="MFS_trans_sf"/>
</dbReference>
<evidence type="ECO:0000256" key="2">
    <source>
        <dbReference type="ARBA" id="ARBA00004429"/>
    </source>
</evidence>
<dbReference type="InterPro" id="IPR005275">
    <property type="entry name" value="Lfuc_symporter_FucP"/>
</dbReference>
<comment type="caution">
    <text evidence="10">The sequence shown here is derived from an EMBL/GenBank/DDBJ whole genome shotgun (WGS) entry which is preliminary data.</text>
</comment>
<keyword evidence="11" id="KW-1185">Reference proteome</keyword>
<dbReference type="OrthoDB" id="9795150at2"/>
<dbReference type="InterPro" id="IPR005964">
    <property type="entry name" value="Glc/Gal_transptr_bac"/>
</dbReference>
<gene>
    <name evidence="10" type="ORF">DFR49_4005</name>
</gene>
<dbReference type="NCBIfam" id="TIGR00885">
    <property type="entry name" value="fucP"/>
    <property type="match status" value="1"/>
</dbReference>
<dbReference type="Pfam" id="PF07690">
    <property type="entry name" value="MFS_1"/>
    <property type="match status" value="1"/>
</dbReference>
<dbReference type="NCBIfam" id="TIGR01272">
    <property type="entry name" value="gluP"/>
    <property type="match status" value="1"/>
</dbReference>
<protein>
    <submittedName>
        <fullName evidence="10">FHS family L-fucose permease-like MFS transporter</fullName>
    </submittedName>
</protein>
<dbReference type="GO" id="GO:0005886">
    <property type="term" value="C:plasma membrane"/>
    <property type="evidence" value="ECO:0007669"/>
    <property type="project" value="UniProtKB-SubCell"/>
</dbReference>
<feature type="transmembrane region" description="Helical" evidence="8">
    <location>
        <begin position="163"/>
        <end position="186"/>
    </location>
</feature>
<comment type="function">
    <text evidence="1">Intake of glucose and galactose.</text>
</comment>
<evidence type="ECO:0000259" key="9">
    <source>
        <dbReference type="PROSITE" id="PS50850"/>
    </source>
</evidence>
<accession>A0A397NGV2</accession>
<feature type="transmembrane region" description="Helical" evidence="8">
    <location>
        <begin position="383"/>
        <end position="402"/>
    </location>
</feature>
<evidence type="ECO:0000256" key="4">
    <source>
        <dbReference type="ARBA" id="ARBA00022475"/>
    </source>
</evidence>
<dbReference type="InterPro" id="IPR050375">
    <property type="entry name" value="MFS_TsgA-like"/>
</dbReference>
<feature type="transmembrane region" description="Helical" evidence="8">
    <location>
        <begin position="330"/>
        <end position="348"/>
    </location>
</feature>
<dbReference type="CDD" id="cd17394">
    <property type="entry name" value="MFS_FucP_like"/>
    <property type="match status" value="1"/>
</dbReference>
<proteinExistence type="inferred from homology"/>
<comment type="similarity">
    <text evidence="3">Belongs to the major facilitator superfamily. FHS transporter (TC 2.A.1.7) family.</text>
</comment>
<feature type="transmembrane region" description="Helical" evidence="8">
    <location>
        <begin position="262"/>
        <end position="284"/>
    </location>
</feature>
<feature type="transmembrane region" description="Helical" evidence="8">
    <location>
        <begin position="34"/>
        <end position="52"/>
    </location>
</feature>
<keyword evidence="5 8" id="KW-0812">Transmembrane</keyword>
<comment type="subcellular location">
    <subcellularLocation>
        <location evidence="2">Cell inner membrane</location>
        <topology evidence="2">Multi-pass membrane protein</topology>
    </subcellularLocation>
</comment>
<evidence type="ECO:0000313" key="10">
    <source>
        <dbReference type="EMBL" id="RIA36720.1"/>
    </source>
</evidence>
<dbReference type="GO" id="GO:0055056">
    <property type="term" value="F:D-glucose transmembrane transporter activity"/>
    <property type="evidence" value="ECO:0007669"/>
    <property type="project" value="InterPro"/>
</dbReference>
<feature type="transmembrane region" description="Helical" evidence="8">
    <location>
        <begin position="124"/>
        <end position="142"/>
    </location>
</feature>
<keyword evidence="4" id="KW-1003">Cell membrane</keyword>
<feature type="transmembrane region" description="Helical" evidence="8">
    <location>
        <begin position="72"/>
        <end position="93"/>
    </location>
</feature>
<keyword evidence="6 8" id="KW-1133">Transmembrane helix</keyword>
<dbReference type="GO" id="GO:0005354">
    <property type="term" value="F:galactose transmembrane transporter activity"/>
    <property type="evidence" value="ECO:0007669"/>
    <property type="project" value="InterPro"/>
</dbReference>
<dbReference type="GO" id="GO:0015535">
    <property type="term" value="F:fucose:proton symporter activity"/>
    <property type="evidence" value="ECO:0007669"/>
    <property type="project" value="InterPro"/>
</dbReference>
<dbReference type="Gene3D" id="1.20.1250.20">
    <property type="entry name" value="MFS general substrate transporter like domains"/>
    <property type="match status" value="2"/>
</dbReference>
<dbReference type="SUPFAM" id="SSF103473">
    <property type="entry name" value="MFS general substrate transporter"/>
    <property type="match status" value="1"/>
</dbReference>
<dbReference type="PROSITE" id="PS50850">
    <property type="entry name" value="MFS"/>
    <property type="match status" value="1"/>
</dbReference>
<dbReference type="AlphaFoldDB" id="A0A397NGV2"/>
<evidence type="ECO:0000256" key="7">
    <source>
        <dbReference type="ARBA" id="ARBA00023136"/>
    </source>
</evidence>
<dbReference type="GO" id="GO:1904659">
    <property type="term" value="P:D-glucose transmembrane transport"/>
    <property type="evidence" value="ECO:0007669"/>
    <property type="project" value="InterPro"/>
</dbReference>
<evidence type="ECO:0000256" key="1">
    <source>
        <dbReference type="ARBA" id="ARBA00003321"/>
    </source>
</evidence>
<name>A0A397NGV2_9SPHN</name>
<feature type="transmembrane region" description="Helical" evidence="8">
    <location>
        <begin position="217"/>
        <end position="236"/>
    </location>
</feature>
<evidence type="ECO:0000256" key="5">
    <source>
        <dbReference type="ARBA" id="ARBA00022692"/>
    </source>
</evidence>
<dbReference type="PANTHER" id="PTHR43702:SF11">
    <property type="entry name" value="L-FUCOSE-PROTON SYMPORTER"/>
    <property type="match status" value="1"/>
</dbReference>
<organism evidence="10 11">
    <name type="scientific">Hephaestia caeni</name>
    <dbReference type="NCBI Taxonomy" id="645617"/>
    <lineage>
        <taxon>Bacteria</taxon>
        <taxon>Pseudomonadati</taxon>
        <taxon>Pseudomonadota</taxon>
        <taxon>Alphaproteobacteria</taxon>
        <taxon>Sphingomonadales</taxon>
        <taxon>Sphingomonadaceae</taxon>
        <taxon>Hephaestia</taxon>
    </lineage>
</organism>
<dbReference type="InterPro" id="IPR020846">
    <property type="entry name" value="MFS_dom"/>
</dbReference>
<keyword evidence="7 8" id="KW-0472">Membrane</keyword>
<evidence type="ECO:0000313" key="11">
    <source>
        <dbReference type="Proteomes" id="UP000266568"/>
    </source>
</evidence>
<dbReference type="RefSeq" id="WP_119037431.1">
    <property type="nucleotide sequence ID" value="NZ_QXDC01000005.1"/>
</dbReference>
<reference evidence="10 11" key="1">
    <citation type="submission" date="2018-08" db="EMBL/GenBank/DDBJ databases">
        <title>Genomic Encyclopedia of Type Strains, Phase IV (KMG-IV): sequencing the most valuable type-strain genomes for metagenomic binning, comparative biology and taxonomic classification.</title>
        <authorList>
            <person name="Goeker M."/>
        </authorList>
    </citation>
    <scope>NUCLEOTIDE SEQUENCE [LARGE SCALE GENOMIC DNA]</scope>
    <source>
        <strain evidence="10 11">DSM 25527</strain>
    </source>
</reference>
<feature type="transmembrane region" description="Helical" evidence="8">
    <location>
        <begin position="414"/>
        <end position="433"/>
    </location>
</feature>
<feature type="transmembrane region" description="Helical" evidence="8">
    <location>
        <begin position="299"/>
        <end position="318"/>
    </location>
</feature>
<feature type="transmembrane region" description="Helical" evidence="8">
    <location>
        <begin position="100"/>
        <end position="118"/>
    </location>
</feature>
<evidence type="ECO:0000256" key="6">
    <source>
        <dbReference type="ARBA" id="ARBA00022989"/>
    </source>
</evidence>
<dbReference type="Proteomes" id="UP000266568">
    <property type="component" value="Unassembled WGS sequence"/>
</dbReference>
<dbReference type="InterPro" id="IPR011701">
    <property type="entry name" value="MFS"/>
</dbReference>
<feature type="transmembrane region" description="Helical" evidence="8">
    <location>
        <begin position="354"/>
        <end position="376"/>
    </location>
</feature>
<feature type="domain" description="Major facilitator superfamily (MFS) profile" evidence="9">
    <location>
        <begin position="35"/>
        <end position="441"/>
    </location>
</feature>
<dbReference type="PANTHER" id="PTHR43702">
    <property type="entry name" value="L-FUCOSE-PROTON SYMPORTER"/>
    <property type="match status" value="1"/>
</dbReference>
<sequence>MGITAAPIGDATADTDADAGQAGTGRFITPGFKLGFALVTSLFFLWAIANNFNDILIRHFQKALDLNRAEAGLIQFVFYLGYFLMALPAGMLMRRFGYRAGILCGLGLYALGAVLFYPAAEIRAYGVFLAALFVIASGAAFLETAANPYIVAFGDPARASQRLNLAQSFNGFGGFVAPIIGGMFIFSGVEHSAAELAAMSPAELTAYRVSEAQMVQMPYLTLAGIVICIGIAIALVRLPRISHDRASAGTLSGLRSVLREPALAGAVIAQFFYVGAQVGVWSFFIDFVKELSPATPERTAAFLLSLSLVLFMAGRFIGTALMQRISATRLLLVFATIDIVLIAIAAFAPGIVAVGALTLTSFFMSIMFPTIFSLGVKDLGDRAMLGAPLIIMAIIGGALFPPLMGLASQAIGDVIQPTMLLPGLCFAVIAFYARRTHRAERRRHAAVPPLP</sequence>
<evidence type="ECO:0000256" key="3">
    <source>
        <dbReference type="ARBA" id="ARBA00009120"/>
    </source>
</evidence>
<dbReference type="EMBL" id="QXDC01000005">
    <property type="protein sequence ID" value="RIA36720.1"/>
    <property type="molecule type" value="Genomic_DNA"/>
</dbReference>
<evidence type="ECO:0000256" key="8">
    <source>
        <dbReference type="SAM" id="Phobius"/>
    </source>
</evidence>